<keyword evidence="3" id="KW-0808">Transferase</keyword>
<sequence length="381" mass="39296">MSGIRLWTGRTDITGMVVATVVGRIAIHTTTSSSIPATAMRAMSPLSVARGRIGTVTAPATTPPPLHLVLGDEELLVERAVYAALDAARLADATADLTRVRVSDLTAPVLAELVSPSLFSEGRVIVLESAHDIGQDIADAVLAYIAQPADGIVLVVVHSGGGRSKAAKSLPSALKKAGAVVTECAKISKPAEREAFVRNEVRKAGGRIDAAGVVALIDAVGSDLRELASASAQLVADSGGNVDEAAVRTYHTGRADVTGFMVAEKAVAGDRAAALESVRWAQQIGVPHVLVADALADAVRTIARVSAAGRGNPNQMAGELGMPPWKIRKAQGQSRGWSAGGLAEAMRVAARVNAEVKGAAASPDYAIERAVLDIAAARERR</sequence>
<dbReference type="GO" id="GO:0003887">
    <property type="term" value="F:DNA-directed DNA polymerase activity"/>
    <property type="evidence" value="ECO:0007669"/>
    <property type="project" value="UniProtKB-KW"/>
</dbReference>
<dbReference type="SUPFAM" id="SSF52540">
    <property type="entry name" value="P-loop containing nucleoside triphosphate hydrolases"/>
    <property type="match status" value="1"/>
</dbReference>
<dbReference type="GO" id="GO:0003677">
    <property type="term" value="F:DNA binding"/>
    <property type="evidence" value="ECO:0007669"/>
    <property type="project" value="InterPro"/>
</dbReference>
<keyword evidence="6" id="KW-0239">DNA-directed DNA polymerase</keyword>
<evidence type="ECO:0000259" key="9">
    <source>
        <dbReference type="Pfam" id="PF06144"/>
    </source>
</evidence>
<evidence type="ECO:0000256" key="6">
    <source>
        <dbReference type="ARBA" id="ARBA00022932"/>
    </source>
</evidence>
<evidence type="ECO:0000256" key="1">
    <source>
        <dbReference type="ARBA" id="ARBA00012417"/>
    </source>
</evidence>
<organism evidence="10 11">
    <name type="scientific">Prauserella marina</name>
    <dbReference type="NCBI Taxonomy" id="530584"/>
    <lineage>
        <taxon>Bacteria</taxon>
        <taxon>Bacillati</taxon>
        <taxon>Actinomycetota</taxon>
        <taxon>Actinomycetes</taxon>
        <taxon>Pseudonocardiales</taxon>
        <taxon>Pseudonocardiaceae</taxon>
        <taxon>Prauserella</taxon>
    </lineage>
</organism>
<evidence type="ECO:0000256" key="8">
    <source>
        <dbReference type="ARBA" id="ARBA00049244"/>
    </source>
</evidence>
<dbReference type="InterPro" id="IPR010372">
    <property type="entry name" value="DNA_pol3_delta_N"/>
</dbReference>
<dbReference type="EMBL" id="FMZE01000001">
    <property type="protein sequence ID" value="SDC03264.1"/>
    <property type="molecule type" value="Genomic_DNA"/>
</dbReference>
<dbReference type="GO" id="GO:0009360">
    <property type="term" value="C:DNA polymerase III complex"/>
    <property type="evidence" value="ECO:0007669"/>
    <property type="project" value="InterPro"/>
</dbReference>
<evidence type="ECO:0000256" key="3">
    <source>
        <dbReference type="ARBA" id="ARBA00022679"/>
    </source>
</evidence>
<dbReference type="InterPro" id="IPR027417">
    <property type="entry name" value="P-loop_NTPase"/>
</dbReference>
<gene>
    <name evidence="10" type="ORF">SAMN05421630_101148</name>
</gene>
<dbReference type="AlphaFoldDB" id="A0A1G6I9U1"/>
<dbReference type="Gene3D" id="1.20.272.10">
    <property type="match status" value="1"/>
</dbReference>
<dbReference type="InterPro" id="IPR005790">
    <property type="entry name" value="DNA_polIII_delta"/>
</dbReference>
<dbReference type="GO" id="GO:0006261">
    <property type="term" value="P:DNA-templated DNA replication"/>
    <property type="evidence" value="ECO:0007669"/>
    <property type="project" value="TreeGrafter"/>
</dbReference>
<comment type="catalytic activity">
    <reaction evidence="8">
        <text>DNA(n) + a 2'-deoxyribonucleoside 5'-triphosphate = DNA(n+1) + diphosphate</text>
        <dbReference type="Rhea" id="RHEA:22508"/>
        <dbReference type="Rhea" id="RHEA-COMP:17339"/>
        <dbReference type="Rhea" id="RHEA-COMP:17340"/>
        <dbReference type="ChEBI" id="CHEBI:33019"/>
        <dbReference type="ChEBI" id="CHEBI:61560"/>
        <dbReference type="ChEBI" id="CHEBI:173112"/>
        <dbReference type="EC" id="2.7.7.7"/>
    </reaction>
</comment>
<dbReference type="SUPFAM" id="SSF48019">
    <property type="entry name" value="post-AAA+ oligomerization domain-like"/>
    <property type="match status" value="1"/>
</dbReference>
<name>A0A1G6I9U1_9PSEU</name>
<dbReference type="EC" id="2.7.7.7" evidence="1"/>
<feature type="domain" description="DNA polymerase III delta N-terminal" evidence="9">
    <location>
        <begin position="67"/>
        <end position="181"/>
    </location>
</feature>
<dbReference type="PANTHER" id="PTHR34388:SF1">
    <property type="entry name" value="DNA POLYMERASE III SUBUNIT DELTA"/>
    <property type="match status" value="1"/>
</dbReference>
<evidence type="ECO:0000313" key="11">
    <source>
        <dbReference type="Proteomes" id="UP000199494"/>
    </source>
</evidence>
<evidence type="ECO:0000256" key="4">
    <source>
        <dbReference type="ARBA" id="ARBA00022695"/>
    </source>
</evidence>
<dbReference type="InterPro" id="IPR008921">
    <property type="entry name" value="DNA_pol3_clamp-load_cplx_C"/>
</dbReference>
<comment type="similarity">
    <text evidence="7">Belongs to the DNA polymerase HolA subunit family.</text>
</comment>
<dbReference type="NCBIfam" id="NF005918">
    <property type="entry name" value="PRK07914.1"/>
    <property type="match status" value="1"/>
</dbReference>
<evidence type="ECO:0000313" key="10">
    <source>
        <dbReference type="EMBL" id="SDC03264.1"/>
    </source>
</evidence>
<keyword evidence="4" id="KW-0548">Nucleotidyltransferase</keyword>
<keyword evidence="5" id="KW-0235">DNA replication</keyword>
<dbReference type="PANTHER" id="PTHR34388">
    <property type="entry name" value="DNA POLYMERASE III SUBUNIT DELTA"/>
    <property type="match status" value="1"/>
</dbReference>
<evidence type="ECO:0000256" key="2">
    <source>
        <dbReference type="ARBA" id="ARBA00017703"/>
    </source>
</evidence>
<dbReference type="NCBIfam" id="TIGR01128">
    <property type="entry name" value="holA"/>
    <property type="match status" value="1"/>
</dbReference>
<dbReference type="Pfam" id="PF06144">
    <property type="entry name" value="DNA_pol3_delta"/>
    <property type="match status" value="1"/>
</dbReference>
<protein>
    <recommendedName>
        <fullName evidence="2">DNA polymerase III subunit delta</fullName>
        <ecNumber evidence="1">2.7.7.7</ecNumber>
    </recommendedName>
</protein>
<dbReference type="Gene3D" id="3.40.50.300">
    <property type="entry name" value="P-loop containing nucleotide triphosphate hydrolases"/>
    <property type="match status" value="1"/>
</dbReference>
<evidence type="ECO:0000256" key="7">
    <source>
        <dbReference type="ARBA" id="ARBA00034754"/>
    </source>
</evidence>
<accession>A0A1G6I9U1</accession>
<keyword evidence="11" id="KW-1185">Reference proteome</keyword>
<evidence type="ECO:0000256" key="5">
    <source>
        <dbReference type="ARBA" id="ARBA00022705"/>
    </source>
</evidence>
<dbReference type="STRING" id="530584.SAMN05421630_101148"/>
<dbReference type="Proteomes" id="UP000199494">
    <property type="component" value="Unassembled WGS sequence"/>
</dbReference>
<reference evidence="10 11" key="1">
    <citation type="submission" date="2016-10" db="EMBL/GenBank/DDBJ databases">
        <authorList>
            <person name="de Groot N.N."/>
        </authorList>
    </citation>
    <scope>NUCLEOTIDE SEQUENCE [LARGE SCALE GENOMIC DNA]</scope>
    <source>
        <strain evidence="10 11">CGMCC 4.5506</strain>
    </source>
</reference>
<proteinExistence type="inferred from homology"/>